<dbReference type="InterPro" id="IPR051691">
    <property type="entry name" value="Metab_Enz_Cyan_OpOx_G3PDH"/>
</dbReference>
<gene>
    <name evidence="3" type="ORF">OBO34_09015</name>
</gene>
<evidence type="ECO:0000313" key="4">
    <source>
        <dbReference type="Proteomes" id="UP001065549"/>
    </source>
</evidence>
<evidence type="ECO:0000313" key="3">
    <source>
        <dbReference type="EMBL" id="MCU7378498.1"/>
    </source>
</evidence>
<evidence type="ECO:0000256" key="1">
    <source>
        <dbReference type="ARBA" id="ARBA00023002"/>
    </source>
</evidence>
<feature type="domain" description="FAD/NAD(P)-binding" evidence="2">
    <location>
        <begin position="1"/>
        <end position="269"/>
    </location>
</feature>
<dbReference type="SUPFAM" id="SSF160148">
    <property type="entry name" value="CPE0013-like"/>
    <property type="match status" value="1"/>
</dbReference>
<dbReference type="Proteomes" id="UP001065549">
    <property type="component" value="Unassembled WGS sequence"/>
</dbReference>
<dbReference type="PRINTS" id="PR00411">
    <property type="entry name" value="PNDRDTASEI"/>
</dbReference>
<protein>
    <submittedName>
        <fullName evidence="3">DUF1667 domain-containing protein</fullName>
    </submittedName>
</protein>
<dbReference type="Pfam" id="PF07892">
    <property type="entry name" value="DUF1667"/>
    <property type="match status" value="1"/>
</dbReference>
<keyword evidence="4" id="KW-1185">Reference proteome</keyword>
<dbReference type="InterPro" id="IPR036188">
    <property type="entry name" value="FAD/NAD-bd_sf"/>
</dbReference>
<keyword evidence="1" id="KW-0560">Oxidoreductase</keyword>
<sequence length="436" mass="46843">MRVIVIGGGPAGMGAAVSAKEQGVEEVVLLERRSYLGGVLPQCIHNGFGTQLYEKDYTGGEYALLWQKKTKDAGIEVLTNTTVLSIEKGWKVKCVSAAGGARALPADAVIIATGCRERTLPQMRIPGSRPSGIFTAGAAQLMMNLKNYLPGRSAVILGSGDIGLIMARRMTLEGIKVKLILGQEATGLARNIVQCVEDFDIPMRYGWTVVSTHGYERLKGVSIAPFTEAGKPDLKRKEYIPCDTLLVAAGLIPELEVCGQLVPGEEAGLLVCGNAHVVHDLVDHVTQEAMAVGRKAARYLGRGDSSIRELDCVEKELTGRKGNMICTVCPKSCVMQVEQSPFSVTGNQCSKGEAFAKQEIKSPKRVLTTVVKTDRADMPLLSVRTDRPVDKDDLFVIMKAVKRIWVKGPIAPGQVIAENIAGTGANLIATWVLGKM</sequence>
<dbReference type="PANTHER" id="PTHR42949">
    <property type="entry name" value="ANAEROBIC GLYCEROL-3-PHOSPHATE DEHYDROGENASE SUBUNIT B"/>
    <property type="match status" value="1"/>
</dbReference>
<evidence type="ECO:0000259" key="2">
    <source>
        <dbReference type="Pfam" id="PF07992"/>
    </source>
</evidence>
<dbReference type="PRINTS" id="PR00368">
    <property type="entry name" value="FADPNR"/>
</dbReference>
<dbReference type="InterPro" id="IPR023753">
    <property type="entry name" value="FAD/NAD-binding_dom"/>
</dbReference>
<name>A0A9J6QR39_9FIRM</name>
<dbReference type="PANTHER" id="PTHR42949:SF3">
    <property type="entry name" value="ANAEROBIC GLYCEROL-3-PHOSPHATE DEHYDROGENASE SUBUNIT B"/>
    <property type="match status" value="1"/>
</dbReference>
<dbReference type="Pfam" id="PF07992">
    <property type="entry name" value="Pyr_redox_2"/>
    <property type="match status" value="1"/>
</dbReference>
<dbReference type="SUPFAM" id="SSF51905">
    <property type="entry name" value="FAD/NAD(P)-binding domain"/>
    <property type="match status" value="2"/>
</dbReference>
<accession>A0A9J6QR39</accession>
<dbReference type="Gene3D" id="3.10.530.10">
    <property type="entry name" value="CPE0013-like"/>
    <property type="match status" value="1"/>
</dbReference>
<dbReference type="EMBL" id="JAOSHN010000003">
    <property type="protein sequence ID" value="MCU7378498.1"/>
    <property type="molecule type" value="Genomic_DNA"/>
</dbReference>
<proteinExistence type="predicted"/>
<organism evidence="3 4">
    <name type="scientific">Hominibacterium faecale</name>
    <dbReference type="NCBI Taxonomy" id="2839743"/>
    <lineage>
        <taxon>Bacteria</taxon>
        <taxon>Bacillati</taxon>
        <taxon>Bacillota</taxon>
        <taxon>Clostridia</taxon>
        <taxon>Peptostreptococcales</taxon>
        <taxon>Anaerovoracaceae</taxon>
        <taxon>Hominibacterium</taxon>
    </lineage>
</organism>
<dbReference type="RefSeq" id="WP_253019913.1">
    <property type="nucleotide sequence ID" value="NZ_JAOSHN010000003.1"/>
</dbReference>
<dbReference type="Gene3D" id="3.50.50.60">
    <property type="entry name" value="FAD/NAD(P)-binding domain"/>
    <property type="match status" value="2"/>
</dbReference>
<reference evidence="3" key="1">
    <citation type="submission" date="2022-09" db="EMBL/GenBank/DDBJ databases">
        <title>Culturomic study of gut microbiota in children with autism spectrum disorder.</title>
        <authorList>
            <person name="Efimov B.A."/>
            <person name="Chaplin A.V."/>
            <person name="Sokolova S.R."/>
            <person name="Pikina A.P."/>
            <person name="Korzhanova M."/>
            <person name="Belova V."/>
            <person name="Korostin D."/>
        </authorList>
    </citation>
    <scope>NUCLEOTIDE SEQUENCE</scope>
    <source>
        <strain evidence="3">ASD5510</strain>
    </source>
</reference>
<dbReference type="AlphaFoldDB" id="A0A9J6QR39"/>
<comment type="caution">
    <text evidence="3">The sequence shown here is derived from an EMBL/GenBank/DDBJ whole genome shotgun (WGS) entry which is preliminary data.</text>
</comment>
<dbReference type="InterPro" id="IPR036593">
    <property type="entry name" value="CPE0013-like_sf"/>
</dbReference>
<dbReference type="InterPro" id="IPR012460">
    <property type="entry name" value="DUF1667"/>
</dbReference>
<dbReference type="GO" id="GO:0016491">
    <property type="term" value="F:oxidoreductase activity"/>
    <property type="evidence" value="ECO:0007669"/>
    <property type="project" value="UniProtKB-KW"/>
</dbReference>